<reference evidence="1" key="3">
    <citation type="submission" date="2012-09" db="EMBL/GenBank/DDBJ databases">
        <authorList>
            <consortium name="VectorBase"/>
        </authorList>
    </citation>
    <scope>NUCLEOTIDE SEQUENCE</scope>
    <source>
        <strain evidence="1">Liverpool</strain>
    </source>
</reference>
<feature type="non-terminal residue" evidence="1">
    <location>
        <position position="1"/>
    </location>
</feature>
<sequence>TIRVLRPDCGRCRDDAGRDGTNDSGCCSYWNDNCLPRGNRCCTNWNSVTTCDYCGNPFHCDRILDCSVFARNDSRPPGHDRNPCGILYRCVPVLDSWDYQKRDSHCFPGRLYPGDNPKTHPVTGFVHCQCVVLCLRGYRVHYEVDFLRWSNRLYWHWEPQAFDTPC</sequence>
<evidence type="ECO:0000313" key="2">
    <source>
        <dbReference type="Proteomes" id="UP000682892"/>
    </source>
</evidence>
<reference evidence="1" key="1">
    <citation type="submission" date="2005-10" db="EMBL/GenBank/DDBJ databases">
        <authorList>
            <person name="Loftus B.J."/>
            <person name="Nene V.M."/>
            <person name="Hannick L.I."/>
            <person name="Bidwell S."/>
            <person name="Haas B."/>
            <person name="Amedeo P."/>
            <person name="Orvis J."/>
            <person name="Wortman J.R."/>
            <person name="White O.R."/>
            <person name="Salzberg S."/>
            <person name="Shumway M."/>
            <person name="Koo H."/>
            <person name="Zhao Y."/>
            <person name="Holmes M."/>
            <person name="Miller J."/>
            <person name="Schatz M."/>
            <person name="Pop M."/>
            <person name="Pai G."/>
            <person name="Utterback T."/>
            <person name="Rogers Y.-H."/>
            <person name="Kravitz S."/>
            <person name="Fraser C.M."/>
        </authorList>
    </citation>
    <scope>NUCLEOTIDE SEQUENCE</scope>
    <source>
        <strain evidence="1">Liverpool</strain>
    </source>
</reference>
<organism evidence="1 2">
    <name type="scientific">Aedes aegypti</name>
    <name type="common">Yellowfever mosquito</name>
    <name type="synonym">Culex aegypti</name>
    <dbReference type="NCBI Taxonomy" id="7159"/>
    <lineage>
        <taxon>Eukaryota</taxon>
        <taxon>Metazoa</taxon>
        <taxon>Ecdysozoa</taxon>
        <taxon>Arthropoda</taxon>
        <taxon>Hexapoda</taxon>
        <taxon>Insecta</taxon>
        <taxon>Pterygota</taxon>
        <taxon>Neoptera</taxon>
        <taxon>Endopterygota</taxon>
        <taxon>Diptera</taxon>
        <taxon>Nematocera</taxon>
        <taxon>Culicoidea</taxon>
        <taxon>Culicidae</taxon>
        <taxon>Culicinae</taxon>
        <taxon>Aedini</taxon>
        <taxon>Aedes</taxon>
        <taxon>Stegomyia</taxon>
    </lineage>
</organism>
<protein>
    <submittedName>
        <fullName evidence="1">AAEL001460-PA</fullName>
    </submittedName>
</protein>
<proteinExistence type="predicted"/>
<dbReference type="Proteomes" id="UP000682892">
    <property type="component" value="Chromosome 2"/>
</dbReference>
<dbReference type="EMBL" id="CH477218">
    <property type="protein sequence ID" value="EAT47429.1"/>
    <property type="molecule type" value="Genomic_DNA"/>
</dbReference>
<accession>Q17L65</accession>
<dbReference type="AlphaFoldDB" id="Q17L65"/>
<dbReference type="HOGENOM" id="CLU_1606704_0_0_1"/>
<gene>
    <name evidence="1" type="ORF">AaeL_AAEL001460</name>
</gene>
<reference evidence="1" key="2">
    <citation type="journal article" date="2007" name="Science">
        <title>Genome sequence of Aedes aegypti, a major arbovirus vector.</title>
        <authorList>
            <person name="Nene V."/>
            <person name="Wortman J.R."/>
            <person name="Lawson D."/>
            <person name="Haas B."/>
            <person name="Kodira C."/>
            <person name="Tu Z.J."/>
            <person name="Loftus B."/>
            <person name="Xi Z."/>
            <person name="Megy K."/>
            <person name="Grabherr M."/>
            <person name="Ren Q."/>
            <person name="Zdobnov E.M."/>
            <person name="Lobo N.F."/>
            <person name="Campbell K.S."/>
            <person name="Brown S.E."/>
            <person name="Bonaldo M.F."/>
            <person name="Zhu J."/>
            <person name="Sinkins S.P."/>
            <person name="Hogenkamp D.G."/>
            <person name="Amedeo P."/>
            <person name="Arensburger P."/>
            <person name="Atkinson P.W."/>
            <person name="Bidwell S."/>
            <person name="Biedler J."/>
            <person name="Birney E."/>
            <person name="Bruggner R.V."/>
            <person name="Costas J."/>
            <person name="Coy M.R."/>
            <person name="Crabtree J."/>
            <person name="Crawford M."/>
            <person name="Debruyn B."/>
            <person name="Decaprio D."/>
            <person name="Eiglmeier K."/>
            <person name="Eisenstadt E."/>
            <person name="El-Dorry H."/>
            <person name="Gelbart W.M."/>
            <person name="Gomes S.L."/>
            <person name="Hammond M."/>
            <person name="Hannick L.I."/>
            <person name="Hogan J.R."/>
            <person name="Holmes M.H."/>
            <person name="Jaffe D."/>
            <person name="Johnston J.S."/>
            <person name="Kennedy R.C."/>
            <person name="Koo H."/>
            <person name="Kravitz S."/>
            <person name="Kriventseva E.V."/>
            <person name="Kulp D."/>
            <person name="Labutti K."/>
            <person name="Lee E."/>
            <person name="Li S."/>
            <person name="Lovin D.D."/>
            <person name="Mao C."/>
            <person name="Mauceli E."/>
            <person name="Menck C.F."/>
            <person name="Miller J.R."/>
            <person name="Montgomery P."/>
            <person name="Mori A."/>
            <person name="Nascimento A.L."/>
            <person name="Naveira H.F."/>
            <person name="Nusbaum C."/>
            <person name="O'leary S."/>
            <person name="Orvis J."/>
            <person name="Pertea M."/>
            <person name="Quesneville H."/>
            <person name="Reidenbach K.R."/>
            <person name="Rogers Y.H."/>
            <person name="Roth C.W."/>
            <person name="Schneider J.R."/>
            <person name="Schatz M."/>
            <person name="Shumway M."/>
            <person name="Stanke M."/>
            <person name="Stinson E.O."/>
            <person name="Tubio J.M."/>
            <person name="Vanzee J.P."/>
            <person name="Verjovski-Almeida S."/>
            <person name="Werner D."/>
            <person name="White O."/>
            <person name="Wyder S."/>
            <person name="Zeng Q."/>
            <person name="Zhao Q."/>
            <person name="Zhao Y."/>
            <person name="Hill C.A."/>
            <person name="Raikhel A.S."/>
            <person name="Soares M.B."/>
            <person name="Knudson D.L."/>
            <person name="Lee N.H."/>
            <person name="Galagan J."/>
            <person name="Salzberg S.L."/>
            <person name="Paulsen I.T."/>
            <person name="Dimopoulos G."/>
            <person name="Collins F.H."/>
            <person name="Birren B."/>
            <person name="Fraser-Liggett C.M."/>
            <person name="Severson D.W."/>
        </authorList>
    </citation>
    <scope>NUCLEOTIDE SEQUENCE [LARGE SCALE GENOMIC DNA]</scope>
    <source>
        <strain evidence="1">Liverpool</strain>
    </source>
</reference>
<evidence type="ECO:0000313" key="1">
    <source>
        <dbReference type="EMBL" id="EAT47429.1"/>
    </source>
</evidence>
<dbReference type="PaxDb" id="7159-AAEL001460-PA"/>
<name>Q17L65_AEDAE</name>